<dbReference type="Gene3D" id="3.20.20.150">
    <property type="entry name" value="Divalent-metal-dependent TIM barrel enzymes"/>
    <property type="match status" value="1"/>
</dbReference>
<evidence type="ECO:0000259" key="1">
    <source>
        <dbReference type="Pfam" id="PF01261"/>
    </source>
</evidence>
<comment type="caution">
    <text evidence="2">The sequence shown here is derived from an EMBL/GenBank/DDBJ whole genome shotgun (WGS) entry which is preliminary data.</text>
</comment>
<protein>
    <submittedName>
        <fullName evidence="2">Metabolite traffic protein EboE</fullName>
    </submittedName>
</protein>
<evidence type="ECO:0000313" key="2">
    <source>
        <dbReference type="EMBL" id="GAA2532920.1"/>
    </source>
</evidence>
<dbReference type="Pfam" id="PF01261">
    <property type="entry name" value="AP_endonuc_2"/>
    <property type="match status" value="1"/>
</dbReference>
<dbReference type="InterPro" id="IPR036237">
    <property type="entry name" value="Xyl_isomerase-like_sf"/>
</dbReference>
<dbReference type="SUPFAM" id="SSF51658">
    <property type="entry name" value="Xylose isomerase-like"/>
    <property type="match status" value="1"/>
</dbReference>
<proteinExistence type="predicted"/>
<dbReference type="PANTHER" id="PTHR12110:SF41">
    <property type="entry name" value="INOSOSE DEHYDRATASE"/>
    <property type="match status" value="1"/>
</dbReference>
<name>A0ABN3NTH8_9ACTN</name>
<dbReference type="Proteomes" id="UP001499978">
    <property type="component" value="Unassembled WGS sequence"/>
</dbReference>
<keyword evidence="3" id="KW-1185">Reference proteome</keyword>
<dbReference type="PANTHER" id="PTHR12110">
    <property type="entry name" value="HYDROXYPYRUVATE ISOMERASE"/>
    <property type="match status" value="1"/>
</dbReference>
<gene>
    <name evidence="2" type="primary">eboE</name>
    <name evidence="2" type="ORF">GCM10010201_35580</name>
</gene>
<feature type="domain" description="Xylose isomerase-like TIM barrel" evidence="1">
    <location>
        <begin position="43"/>
        <end position="244"/>
    </location>
</feature>
<dbReference type="EMBL" id="BAAARY010000041">
    <property type="protein sequence ID" value="GAA2532920.1"/>
    <property type="molecule type" value="Genomic_DNA"/>
</dbReference>
<dbReference type="InterPro" id="IPR013022">
    <property type="entry name" value="Xyl_isomerase-like_TIM-brl"/>
</dbReference>
<accession>A0ABN3NTH8</accession>
<sequence length="385" mass="41979">MRLHHSDGTAVHLGYCTNVHPAEDLGGIVDQLDTYGVGVRDRLGVDSLGLGLWLPAPVAAELAADPVALRRFRAELDARGLEVVTLNGFPYQAFQAPVVKHAVYHPDWTRPERLRYTLDLAHILAALLPADAARGSISTLPLAWRDPWDAGRAQQCARALDDLAEGLARVERSTGRAIRVGIEPEPGCVVETIEQAVTQLASVDHDRIGICLDLAHLACAWEDPTRSLDALAQAGLSVVKVQVSAALASRDPVADAQRLREYVEPRFLHQTRGSAGFAADDLDQALAEPSREEWRVHYHVPLHADPPPPLHSTVDVLRDGLRAVLAGPSARCDHLDVETYTWEVLPPQRRPRTSSDLVDGIAAELAFARQEILALGLTDTAEEQR</sequence>
<reference evidence="2 3" key="1">
    <citation type="journal article" date="2019" name="Int. J. Syst. Evol. Microbiol.">
        <title>The Global Catalogue of Microorganisms (GCM) 10K type strain sequencing project: providing services to taxonomists for standard genome sequencing and annotation.</title>
        <authorList>
            <consortium name="The Broad Institute Genomics Platform"/>
            <consortium name="The Broad Institute Genome Sequencing Center for Infectious Disease"/>
            <person name="Wu L."/>
            <person name="Ma J."/>
        </authorList>
    </citation>
    <scope>NUCLEOTIDE SEQUENCE [LARGE SCALE GENOMIC DNA]</scope>
    <source>
        <strain evidence="2 3">JCM 3367</strain>
    </source>
</reference>
<organism evidence="2 3">
    <name type="scientific">Pilimelia columellifera subsp. columellifera</name>
    <dbReference type="NCBI Taxonomy" id="706583"/>
    <lineage>
        <taxon>Bacteria</taxon>
        <taxon>Bacillati</taxon>
        <taxon>Actinomycetota</taxon>
        <taxon>Actinomycetes</taxon>
        <taxon>Micromonosporales</taxon>
        <taxon>Micromonosporaceae</taxon>
        <taxon>Pilimelia</taxon>
    </lineage>
</organism>
<dbReference type="InterPro" id="IPR050312">
    <property type="entry name" value="IolE/XylAMocC-like"/>
</dbReference>
<dbReference type="RefSeq" id="WP_344174601.1">
    <property type="nucleotide sequence ID" value="NZ_BAAARY010000041.1"/>
</dbReference>
<dbReference type="NCBIfam" id="NF035939">
    <property type="entry name" value="TIM_EboE"/>
    <property type="match status" value="1"/>
</dbReference>
<evidence type="ECO:0000313" key="3">
    <source>
        <dbReference type="Proteomes" id="UP001499978"/>
    </source>
</evidence>